<evidence type="ECO:0000313" key="2">
    <source>
        <dbReference type="Proteomes" id="UP001165492"/>
    </source>
</evidence>
<accession>A0ABS8HM89</accession>
<dbReference type="EMBL" id="JAJHJB010000002">
    <property type="protein sequence ID" value="MCC5464286.1"/>
    <property type="molecule type" value="Genomic_DNA"/>
</dbReference>
<sequence length="150" mass="16990">MNNSNDPQWKEKFTTFYNDMLNQLADHHRESYGELLSLQQELHTIYLDTTAKHLEQWSQKYGSATPDESNLLDKIEADSVVVEIIDNSTGRVFRRSLPIKYLETDNGLLLTGETMEGNPSQIVFLSETAITKVNDLLGKGPDIPRCGDKS</sequence>
<comment type="caution">
    <text evidence="1">The sequence shown here is derived from an EMBL/GenBank/DDBJ whole genome shotgun (WGS) entry which is preliminary data.</text>
</comment>
<reference evidence="1" key="1">
    <citation type="submission" date="2021-11" db="EMBL/GenBank/DDBJ databases">
        <title>Description of a new species Pelosinus isolated from the bottom sediments of Lake Baikal.</title>
        <authorList>
            <person name="Zakharyuk A."/>
        </authorList>
    </citation>
    <scope>NUCLEOTIDE SEQUENCE</scope>
    <source>
        <strain evidence="1">Bkl1</strain>
    </source>
</reference>
<keyword evidence="2" id="KW-1185">Reference proteome</keyword>
<name>A0ABS8HM89_9FIRM</name>
<organism evidence="1 2">
    <name type="scientific">Pelosinus baikalensis</name>
    <dbReference type="NCBI Taxonomy" id="2892015"/>
    <lineage>
        <taxon>Bacteria</taxon>
        <taxon>Bacillati</taxon>
        <taxon>Bacillota</taxon>
        <taxon>Negativicutes</taxon>
        <taxon>Selenomonadales</taxon>
        <taxon>Sporomusaceae</taxon>
        <taxon>Pelosinus</taxon>
    </lineage>
</organism>
<evidence type="ECO:0000313" key="1">
    <source>
        <dbReference type="EMBL" id="MCC5464286.1"/>
    </source>
</evidence>
<gene>
    <name evidence="1" type="ORF">LMF89_02765</name>
</gene>
<dbReference type="Proteomes" id="UP001165492">
    <property type="component" value="Unassembled WGS sequence"/>
</dbReference>
<protein>
    <submittedName>
        <fullName evidence="1">Uncharacterized protein</fullName>
    </submittedName>
</protein>
<dbReference type="RefSeq" id="WP_229533786.1">
    <property type="nucleotide sequence ID" value="NZ_JAJHJB010000002.1"/>
</dbReference>
<proteinExistence type="predicted"/>